<protein>
    <recommendedName>
        <fullName evidence="3">Beta-lactamase-related domain-containing protein</fullName>
    </recommendedName>
</protein>
<feature type="domain" description="Beta-lactamase-related" evidence="3">
    <location>
        <begin position="10"/>
        <end position="395"/>
    </location>
</feature>
<keyword evidence="2" id="KW-0378">Hydrolase</keyword>
<proteinExistence type="inferred from homology"/>
<sequence length="415" mass="45400">MATLEEYFEQATAPGPNRQLPGCVMIAANKDGIAYSKCFGTQSVDPVSPLVHAPLTLETTMWIASCTKLMTAISAVQCVEKGLLNLDDDISTVLSEWKDPKILVGFEDASGEPILQKAEGKITLRMLLTHQSGMGYAFMQQSLEQYAEYRTAKEGRAPTTDSHFLPLLYEPGTSWSYGVGIDWAGQMVERVTKQSLGSYMEENIWKPLGMNLTTFRLQQRPDILSRRADMSMRASNGGVVPSPTRYFQDDAPDDHGGGGVFSCAGDHIKVLIALLKNDGTLLKPSSIDLLSAPCLPPGPIKAFRENRVEVYQKFRAGKIGSESAHKVDPPLEMNYALGGQVSEKDWHNGRKAGSLSWGGLPNLSWVLDRKAGIALAYYSQLLPPGDPATRAAFERFEYAVYSGELGNVGRQDLGK</sequence>
<reference evidence="4 5" key="1">
    <citation type="submission" date="2014-04" db="EMBL/GenBank/DDBJ databases">
        <authorList>
            <consortium name="DOE Joint Genome Institute"/>
            <person name="Kuo A."/>
            <person name="Martino E."/>
            <person name="Perotto S."/>
            <person name="Kohler A."/>
            <person name="Nagy L.G."/>
            <person name="Floudas D."/>
            <person name="Copeland A."/>
            <person name="Barry K.W."/>
            <person name="Cichocki N."/>
            <person name="Veneault-Fourrey C."/>
            <person name="LaButti K."/>
            <person name="Lindquist E.A."/>
            <person name="Lipzen A."/>
            <person name="Lundell T."/>
            <person name="Morin E."/>
            <person name="Murat C."/>
            <person name="Sun H."/>
            <person name="Tunlid A."/>
            <person name="Henrissat B."/>
            <person name="Grigoriev I.V."/>
            <person name="Hibbett D.S."/>
            <person name="Martin F."/>
            <person name="Nordberg H.P."/>
            <person name="Cantor M.N."/>
            <person name="Hua S.X."/>
        </authorList>
    </citation>
    <scope>NUCLEOTIDE SEQUENCE [LARGE SCALE GENOMIC DNA]</scope>
    <source>
        <strain evidence="4 5">Zn</strain>
    </source>
</reference>
<evidence type="ECO:0000259" key="3">
    <source>
        <dbReference type="Pfam" id="PF00144"/>
    </source>
</evidence>
<dbReference type="EMBL" id="KN832884">
    <property type="protein sequence ID" value="KIM96540.1"/>
    <property type="molecule type" value="Genomic_DNA"/>
</dbReference>
<dbReference type="InterPro" id="IPR001466">
    <property type="entry name" value="Beta-lactam-related"/>
</dbReference>
<dbReference type="OrthoDB" id="428260at2759"/>
<dbReference type="AlphaFoldDB" id="A0A0C3GK66"/>
<dbReference type="InterPro" id="IPR050789">
    <property type="entry name" value="Diverse_Enzym_Activities"/>
</dbReference>
<dbReference type="InParanoid" id="A0A0C3GK66"/>
<dbReference type="Pfam" id="PF00144">
    <property type="entry name" value="Beta-lactamase"/>
    <property type="match status" value="1"/>
</dbReference>
<evidence type="ECO:0000256" key="1">
    <source>
        <dbReference type="ARBA" id="ARBA00009009"/>
    </source>
</evidence>
<organism evidence="4 5">
    <name type="scientific">Oidiodendron maius (strain Zn)</name>
    <dbReference type="NCBI Taxonomy" id="913774"/>
    <lineage>
        <taxon>Eukaryota</taxon>
        <taxon>Fungi</taxon>
        <taxon>Dikarya</taxon>
        <taxon>Ascomycota</taxon>
        <taxon>Pezizomycotina</taxon>
        <taxon>Leotiomycetes</taxon>
        <taxon>Leotiomycetes incertae sedis</taxon>
        <taxon>Myxotrichaceae</taxon>
        <taxon>Oidiodendron</taxon>
    </lineage>
</organism>
<dbReference type="Proteomes" id="UP000054321">
    <property type="component" value="Unassembled WGS sequence"/>
</dbReference>
<keyword evidence="5" id="KW-1185">Reference proteome</keyword>
<comment type="similarity">
    <text evidence="1">Belongs to the class-A beta-lactamase family.</text>
</comment>
<name>A0A0C3GK66_OIDMZ</name>
<dbReference type="InterPro" id="IPR012338">
    <property type="entry name" value="Beta-lactam/transpept-like"/>
</dbReference>
<gene>
    <name evidence="4" type="ORF">OIDMADRAFT_205222</name>
</gene>
<dbReference type="PANTHER" id="PTHR43283:SF17">
    <property type="entry name" value="(LOVD), PUTATIVE (AFU_ORTHOLOGUE AFUA_5G00920)-RELATED"/>
    <property type="match status" value="1"/>
</dbReference>
<dbReference type="HOGENOM" id="CLU_020027_11_1_1"/>
<dbReference type="STRING" id="913774.A0A0C3GK66"/>
<evidence type="ECO:0000313" key="4">
    <source>
        <dbReference type="EMBL" id="KIM96540.1"/>
    </source>
</evidence>
<dbReference type="SUPFAM" id="SSF56601">
    <property type="entry name" value="beta-lactamase/transpeptidase-like"/>
    <property type="match status" value="1"/>
</dbReference>
<reference evidence="5" key="2">
    <citation type="submission" date="2015-01" db="EMBL/GenBank/DDBJ databases">
        <title>Evolutionary Origins and Diversification of the Mycorrhizal Mutualists.</title>
        <authorList>
            <consortium name="DOE Joint Genome Institute"/>
            <consortium name="Mycorrhizal Genomics Consortium"/>
            <person name="Kohler A."/>
            <person name="Kuo A."/>
            <person name="Nagy L.G."/>
            <person name="Floudas D."/>
            <person name="Copeland A."/>
            <person name="Barry K.W."/>
            <person name="Cichocki N."/>
            <person name="Veneault-Fourrey C."/>
            <person name="LaButti K."/>
            <person name="Lindquist E.A."/>
            <person name="Lipzen A."/>
            <person name="Lundell T."/>
            <person name="Morin E."/>
            <person name="Murat C."/>
            <person name="Riley R."/>
            <person name="Ohm R."/>
            <person name="Sun H."/>
            <person name="Tunlid A."/>
            <person name="Henrissat B."/>
            <person name="Grigoriev I.V."/>
            <person name="Hibbett D.S."/>
            <person name="Martin F."/>
        </authorList>
    </citation>
    <scope>NUCLEOTIDE SEQUENCE [LARGE SCALE GENOMIC DNA]</scope>
    <source>
        <strain evidence="5">Zn</strain>
    </source>
</reference>
<evidence type="ECO:0000256" key="2">
    <source>
        <dbReference type="ARBA" id="ARBA00022801"/>
    </source>
</evidence>
<evidence type="ECO:0000313" key="5">
    <source>
        <dbReference type="Proteomes" id="UP000054321"/>
    </source>
</evidence>
<dbReference type="PANTHER" id="PTHR43283">
    <property type="entry name" value="BETA-LACTAMASE-RELATED"/>
    <property type="match status" value="1"/>
</dbReference>
<dbReference type="Gene3D" id="3.40.710.10">
    <property type="entry name" value="DD-peptidase/beta-lactamase superfamily"/>
    <property type="match status" value="1"/>
</dbReference>
<accession>A0A0C3GK66</accession>
<dbReference type="GO" id="GO:0016787">
    <property type="term" value="F:hydrolase activity"/>
    <property type="evidence" value="ECO:0007669"/>
    <property type="project" value="UniProtKB-KW"/>
</dbReference>